<dbReference type="SUPFAM" id="SSF103473">
    <property type="entry name" value="MFS general substrate transporter"/>
    <property type="match status" value="1"/>
</dbReference>
<dbReference type="CDD" id="cd06173">
    <property type="entry name" value="MFS_MefA_like"/>
    <property type="match status" value="1"/>
</dbReference>
<keyword evidence="5 7" id="KW-1133">Transmembrane helix</keyword>
<dbReference type="GO" id="GO:0022857">
    <property type="term" value="F:transmembrane transporter activity"/>
    <property type="evidence" value="ECO:0007669"/>
    <property type="project" value="InterPro"/>
</dbReference>
<evidence type="ECO:0000256" key="5">
    <source>
        <dbReference type="ARBA" id="ARBA00022989"/>
    </source>
</evidence>
<evidence type="ECO:0000256" key="6">
    <source>
        <dbReference type="ARBA" id="ARBA00023136"/>
    </source>
</evidence>
<dbReference type="eggNOG" id="COG0477">
    <property type="taxonomic scope" value="Bacteria"/>
</dbReference>
<keyword evidence="4 7" id="KW-0812">Transmembrane</keyword>
<dbReference type="OrthoDB" id="9809918at2"/>
<comment type="caution">
    <text evidence="9">The sequence shown here is derived from an EMBL/GenBank/DDBJ whole genome shotgun (WGS) entry which is preliminary data.</text>
</comment>
<feature type="domain" description="Major facilitator superfamily (MFS) profile" evidence="8">
    <location>
        <begin position="19"/>
        <end position="406"/>
    </location>
</feature>
<evidence type="ECO:0000256" key="4">
    <source>
        <dbReference type="ARBA" id="ARBA00022692"/>
    </source>
</evidence>
<keyword evidence="10" id="KW-1185">Reference proteome</keyword>
<sequence>MSQSDAAPDIPRSAFSVSIFRQMWIASLASNFGRLVQAVGAGWLMTTLSTSKQDVALVQASTALPIMLFSLWAGALADSRDRRLVMLWAQVFMMVASLGLAYFAWAGLLTPLLLLAFTFLIGCGSAFYSPAWQASVGDMVPRKLLPGAIAYNSMGFNVARSVGPAIGGAIVAAAGAAAAFLLNAISYLGLIVVLIRWKRPVETRTLPREGTLSAISAGLRYAAMSPHIRAVLLRSIILVPAATGVSALMPIIAVDLIGGGAIIYGTLLGAFGFGAITGAFAMGRLRKSQTTNRIILIATLALALGTAATGLSRSLWFTLPALFLTGAGWVLALASFNVAVQIAAPRWVVARSVAVYQMVAFGGMVAGSSLLGWLADWAGAGPALLTASAVQGVGLLAAFALPLPGAENLDLDPLDRWQEPETAVPVESRSGPVVIAIDYMIAEDRIPAFMAEMIERRRMCRRDGARGWTLLRDLSDPRVWTERYQFPTWLDYVRSSQRRTKEDGLVTARLRDLLLPGHPPRIHRMLERHPTGDVTLHARTFHEPAASMTDPTRGN</sequence>
<dbReference type="PANTHER" id="PTHR23513:SF11">
    <property type="entry name" value="STAPHYLOFERRIN A TRANSPORTER"/>
    <property type="match status" value="1"/>
</dbReference>
<dbReference type="GO" id="GO:0005886">
    <property type="term" value="C:plasma membrane"/>
    <property type="evidence" value="ECO:0007669"/>
    <property type="project" value="UniProtKB-SubCell"/>
</dbReference>
<dbReference type="InterPro" id="IPR020846">
    <property type="entry name" value="MFS_dom"/>
</dbReference>
<gene>
    <name evidence="9" type="ORF">HJO_01050</name>
</gene>
<evidence type="ECO:0000256" key="7">
    <source>
        <dbReference type="SAM" id="Phobius"/>
    </source>
</evidence>
<dbReference type="Proteomes" id="UP000025171">
    <property type="component" value="Unassembled WGS sequence"/>
</dbReference>
<evidence type="ECO:0000256" key="1">
    <source>
        <dbReference type="ARBA" id="ARBA00004651"/>
    </source>
</evidence>
<feature type="transmembrane region" description="Helical" evidence="7">
    <location>
        <begin position="56"/>
        <end position="77"/>
    </location>
</feature>
<evidence type="ECO:0000256" key="2">
    <source>
        <dbReference type="ARBA" id="ARBA00022448"/>
    </source>
</evidence>
<feature type="transmembrane region" description="Helical" evidence="7">
    <location>
        <begin position="144"/>
        <end position="163"/>
    </location>
</feature>
<dbReference type="InterPro" id="IPR036259">
    <property type="entry name" value="MFS_trans_sf"/>
</dbReference>
<dbReference type="PANTHER" id="PTHR23513">
    <property type="entry name" value="INTEGRAL MEMBRANE EFFLUX PROTEIN-RELATED"/>
    <property type="match status" value="1"/>
</dbReference>
<dbReference type="InterPro" id="IPR010290">
    <property type="entry name" value="TM_effector"/>
</dbReference>
<accession>A0A059FTC3</accession>
<feature type="transmembrane region" description="Helical" evidence="7">
    <location>
        <begin position="355"/>
        <end position="375"/>
    </location>
</feature>
<feature type="transmembrane region" description="Helical" evidence="7">
    <location>
        <begin position="259"/>
        <end position="282"/>
    </location>
</feature>
<evidence type="ECO:0000313" key="10">
    <source>
        <dbReference type="Proteomes" id="UP000025171"/>
    </source>
</evidence>
<organism evidence="9 10">
    <name type="scientific">Hyphomonas johnsonii MHS-2</name>
    <dbReference type="NCBI Taxonomy" id="1280950"/>
    <lineage>
        <taxon>Bacteria</taxon>
        <taxon>Pseudomonadati</taxon>
        <taxon>Pseudomonadota</taxon>
        <taxon>Alphaproteobacteria</taxon>
        <taxon>Hyphomonadales</taxon>
        <taxon>Hyphomonadaceae</taxon>
        <taxon>Hyphomonas</taxon>
    </lineage>
</organism>
<feature type="transmembrane region" description="Helical" evidence="7">
    <location>
        <begin position="322"/>
        <end position="343"/>
    </location>
</feature>
<keyword evidence="3" id="KW-1003">Cell membrane</keyword>
<evidence type="ECO:0000256" key="3">
    <source>
        <dbReference type="ARBA" id="ARBA00022475"/>
    </source>
</evidence>
<feature type="transmembrane region" description="Helical" evidence="7">
    <location>
        <begin position="84"/>
        <end position="105"/>
    </location>
</feature>
<feature type="transmembrane region" description="Helical" evidence="7">
    <location>
        <begin position="111"/>
        <end position="132"/>
    </location>
</feature>
<name>A0A059FTC3_9PROT</name>
<dbReference type="AlphaFoldDB" id="A0A059FTC3"/>
<proteinExistence type="predicted"/>
<keyword evidence="6 7" id="KW-0472">Membrane</keyword>
<dbReference type="STRING" id="1280950.HJO_01050"/>
<feature type="transmembrane region" description="Helical" evidence="7">
    <location>
        <begin position="231"/>
        <end position="253"/>
    </location>
</feature>
<dbReference type="PATRIC" id="fig|1280950.3.peg.214"/>
<dbReference type="Gene3D" id="1.20.1250.20">
    <property type="entry name" value="MFS general substrate transporter like domains"/>
    <property type="match status" value="1"/>
</dbReference>
<evidence type="ECO:0000259" key="8">
    <source>
        <dbReference type="PROSITE" id="PS50850"/>
    </source>
</evidence>
<evidence type="ECO:0000313" key="9">
    <source>
        <dbReference type="EMBL" id="KCZ93919.1"/>
    </source>
</evidence>
<dbReference type="EMBL" id="ARYK01000001">
    <property type="protein sequence ID" value="KCZ93919.1"/>
    <property type="molecule type" value="Genomic_DNA"/>
</dbReference>
<dbReference type="RefSeq" id="WP_035612646.1">
    <property type="nucleotide sequence ID" value="NZ_ARYK01000001.1"/>
</dbReference>
<comment type="subcellular location">
    <subcellularLocation>
        <location evidence="1">Cell membrane</location>
        <topology evidence="1">Multi-pass membrane protein</topology>
    </subcellularLocation>
</comment>
<feature type="transmembrane region" description="Helical" evidence="7">
    <location>
        <begin position="169"/>
        <end position="195"/>
    </location>
</feature>
<protein>
    <submittedName>
        <fullName evidence="9">Major facilitator superfamily protein</fullName>
    </submittedName>
</protein>
<keyword evidence="2" id="KW-0813">Transport</keyword>
<reference evidence="9 10" key="1">
    <citation type="journal article" date="2014" name="Antonie Van Leeuwenhoek">
        <title>Hyphomonas beringensis sp. nov. and Hyphomonas chukchiensis sp. nov., isolated from surface seawater of the Bering Sea and Chukchi Sea.</title>
        <authorList>
            <person name="Li C."/>
            <person name="Lai Q."/>
            <person name="Li G."/>
            <person name="Dong C."/>
            <person name="Wang J."/>
            <person name="Liao Y."/>
            <person name="Shao Z."/>
        </authorList>
    </citation>
    <scope>NUCLEOTIDE SEQUENCE [LARGE SCALE GENOMIC DNA]</scope>
    <source>
        <strain evidence="9 10">MHS-2</strain>
    </source>
</reference>
<feature type="transmembrane region" description="Helical" evidence="7">
    <location>
        <begin position="294"/>
        <end position="316"/>
    </location>
</feature>
<dbReference type="Pfam" id="PF05977">
    <property type="entry name" value="MFS_3"/>
    <property type="match status" value="1"/>
</dbReference>
<dbReference type="PROSITE" id="PS50850">
    <property type="entry name" value="MFS"/>
    <property type="match status" value="1"/>
</dbReference>